<dbReference type="SUPFAM" id="SSF69618">
    <property type="entry name" value="HemD-like"/>
    <property type="match status" value="1"/>
</dbReference>
<keyword evidence="4 9" id="KW-0489">Methyltransferase</keyword>
<dbReference type="NCBIfam" id="NF004790">
    <property type="entry name" value="PRK06136.1"/>
    <property type="match status" value="1"/>
</dbReference>
<proteinExistence type="inferred from homology"/>
<gene>
    <name evidence="10" type="ORF">IJ22_28900</name>
</gene>
<dbReference type="Gene3D" id="3.30.950.10">
    <property type="entry name" value="Methyltransferase, Cobalt-precorrin-4 Transmethylase, Domain 2"/>
    <property type="match status" value="1"/>
</dbReference>
<dbReference type="FunFam" id="3.30.950.10:FF:000001">
    <property type="entry name" value="Siroheme synthase"/>
    <property type="match status" value="1"/>
</dbReference>
<dbReference type="GO" id="GO:0032259">
    <property type="term" value="P:methylation"/>
    <property type="evidence" value="ECO:0007669"/>
    <property type="project" value="UniProtKB-KW"/>
</dbReference>
<accession>A0A0U2MY70</accession>
<keyword evidence="6" id="KW-0949">S-adenosyl-L-methionine</keyword>
<evidence type="ECO:0000256" key="5">
    <source>
        <dbReference type="ARBA" id="ARBA00022679"/>
    </source>
</evidence>
<keyword evidence="7" id="KW-0627">Porphyrin biosynthesis</keyword>
<dbReference type="OrthoDB" id="9815856at2"/>
<protein>
    <recommendedName>
        <fullName evidence="3">Uroporphyrinogen-III C-methyltransferase</fullName>
        <ecNumber evidence="2">2.1.1.107</ecNumber>
    </recommendedName>
    <alternativeName>
        <fullName evidence="8">Uroporphyrinogen III methylase</fullName>
    </alternativeName>
</protein>
<dbReference type="PROSITE" id="PS00839">
    <property type="entry name" value="SUMT_1"/>
    <property type="match status" value="1"/>
</dbReference>
<dbReference type="KEGG" id="pnp:IJ22_28900"/>
<evidence type="ECO:0000256" key="3">
    <source>
        <dbReference type="ARBA" id="ARBA00018323"/>
    </source>
</evidence>
<dbReference type="STRING" id="162209.IJ22_28900"/>
<dbReference type="InterPro" id="IPR003754">
    <property type="entry name" value="4pyrrol_synth_uPrphyn_synth"/>
</dbReference>
<name>A0A0U2MY70_9BACL</name>
<dbReference type="EC" id="2.1.1.107" evidence="2"/>
<dbReference type="FunFam" id="3.40.1010.10:FF:000001">
    <property type="entry name" value="Siroheme synthase"/>
    <property type="match status" value="1"/>
</dbReference>
<evidence type="ECO:0000256" key="1">
    <source>
        <dbReference type="ARBA" id="ARBA00005879"/>
    </source>
</evidence>
<dbReference type="SUPFAM" id="SSF53790">
    <property type="entry name" value="Tetrapyrrole methylase"/>
    <property type="match status" value="1"/>
</dbReference>
<dbReference type="PATRIC" id="fig|162209.4.peg.3080"/>
<dbReference type="InterPro" id="IPR000878">
    <property type="entry name" value="4pyrrol_Mease"/>
</dbReference>
<sequence length="513" mass="56326">MNKGVVYLVGAGPGDPKLITLRGLEAIQRADVVVYDRLASPRLLKHMKAGAEKIFVGKLPDKHMMKQEEINRLLVDLALQGKIVTRLKGGDPSVFGRVGEEAELLADNGIKFEIVPGITSAIAVPAYAGIPVTHRDFTSSFSIVTGHEYKNKTYSSVNWDNLSQASGTLIFLMGVANLEQICNRLIHGGKSPETPVALIRWGTWMEQETLTGTLTDIAEKVRAANFQSPAVTIVGEVVKLRDKLSWFEKKPLFGRRILVTRARSQASDLANQIDELGGEAVEFPVIRTQQTTDPAAQALRDDAISSVEQFDWIMFTSVNGVEFFFQRMRELRKDIRSLAKARIAAVGPKTAEALEERGLMIETIPSRYQGDALPEALAAELQPNQRVLLPTANIARDALPHKLKELGLHVTKIDMYETVLETDHGDEIIELLKQGKIHIVTFTSSSTVTNLLRALKELGEHEPVELLRGCNIACIGPLTAQTALDAGLNVDYMAKEATVSSLVASLYQQDSGE</sequence>
<evidence type="ECO:0000313" key="11">
    <source>
        <dbReference type="Proteomes" id="UP000061660"/>
    </source>
</evidence>
<dbReference type="GO" id="GO:0004852">
    <property type="term" value="F:uroporphyrinogen-III synthase activity"/>
    <property type="evidence" value="ECO:0007669"/>
    <property type="project" value="InterPro"/>
</dbReference>
<dbReference type="Gene3D" id="3.40.1010.10">
    <property type="entry name" value="Cobalt-precorrin-4 Transmethylase, Domain 1"/>
    <property type="match status" value="1"/>
</dbReference>
<evidence type="ECO:0000256" key="4">
    <source>
        <dbReference type="ARBA" id="ARBA00022603"/>
    </source>
</evidence>
<organism evidence="10 11">
    <name type="scientific">Paenibacillus naphthalenovorans</name>
    <dbReference type="NCBI Taxonomy" id="162209"/>
    <lineage>
        <taxon>Bacteria</taxon>
        <taxon>Bacillati</taxon>
        <taxon>Bacillota</taxon>
        <taxon>Bacilli</taxon>
        <taxon>Bacillales</taxon>
        <taxon>Paenibacillaceae</taxon>
        <taxon>Paenibacillus</taxon>
    </lineage>
</organism>
<dbReference type="Pfam" id="PF02602">
    <property type="entry name" value="HEM4"/>
    <property type="match status" value="1"/>
</dbReference>
<dbReference type="InterPro" id="IPR014776">
    <property type="entry name" value="4pyrrole_Mease_sub2"/>
</dbReference>
<evidence type="ECO:0000256" key="7">
    <source>
        <dbReference type="ARBA" id="ARBA00023244"/>
    </source>
</evidence>
<evidence type="ECO:0000256" key="8">
    <source>
        <dbReference type="ARBA" id="ARBA00079776"/>
    </source>
</evidence>
<keyword evidence="5 9" id="KW-0808">Transferase</keyword>
<dbReference type="InterPro" id="IPR014777">
    <property type="entry name" value="4pyrrole_Mease_sub1"/>
</dbReference>
<evidence type="ECO:0000256" key="6">
    <source>
        <dbReference type="ARBA" id="ARBA00022691"/>
    </source>
</evidence>
<dbReference type="GO" id="GO:0004851">
    <property type="term" value="F:uroporphyrin-III C-methyltransferase activity"/>
    <property type="evidence" value="ECO:0007669"/>
    <property type="project" value="UniProtKB-EC"/>
</dbReference>
<comment type="similarity">
    <text evidence="1 9">Belongs to the precorrin methyltransferase family.</text>
</comment>
<dbReference type="PANTHER" id="PTHR45790:SF3">
    <property type="entry name" value="S-ADENOSYL-L-METHIONINE-DEPENDENT UROPORPHYRINOGEN III METHYLTRANSFERASE, CHLOROPLASTIC"/>
    <property type="match status" value="1"/>
</dbReference>
<dbReference type="CDD" id="cd06578">
    <property type="entry name" value="HemD"/>
    <property type="match status" value="1"/>
</dbReference>
<dbReference type="GO" id="GO:0019354">
    <property type="term" value="P:siroheme biosynthetic process"/>
    <property type="evidence" value="ECO:0007669"/>
    <property type="project" value="InterPro"/>
</dbReference>
<dbReference type="Pfam" id="PF00590">
    <property type="entry name" value="TP_methylase"/>
    <property type="match status" value="1"/>
</dbReference>
<reference evidence="10 11" key="2">
    <citation type="journal article" date="2016" name="Genome Announc.">
        <title>Complete Genome Sequences of Two Interactive Moderate Thermophiles, Paenibacillus napthalenovorans 32O-Y and Paenibacillus sp. 32O-W.</title>
        <authorList>
            <person name="Butler R.R.III."/>
            <person name="Wang J."/>
            <person name="Stark B.C."/>
            <person name="Pombert J.F."/>
        </authorList>
    </citation>
    <scope>NUCLEOTIDE SEQUENCE [LARGE SCALE GENOMIC DNA]</scope>
    <source>
        <strain evidence="10 11">32O-Y</strain>
    </source>
</reference>
<evidence type="ECO:0000256" key="9">
    <source>
        <dbReference type="RuleBase" id="RU003960"/>
    </source>
</evidence>
<dbReference type="Gene3D" id="3.40.50.10090">
    <property type="match status" value="2"/>
</dbReference>
<reference evidence="11" key="1">
    <citation type="submission" date="2015-12" db="EMBL/GenBank/DDBJ databases">
        <title>Complete genome sequences of two moderately thermophilic Paenibacillus species.</title>
        <authorList>
            <person name="Butler R.III."/>
            <person name="Wang J."/>
            <person name="Stark B.C."/>
            <person name="Pombert J.-F."/>
        </authorList>
    </citation>
    <scope>NUCLEOTIDE SEQUENCE [LARGE SCALE GENOMIC DNA]</scope>
    <source>
        <strain evidence="11">32O-Y</strain>
    </source>
</reference>
<dbReference type="InterPro" id="IPR036108">
    <property type="entry name" value="4pyrrol_syn_uPrphyn_synt_sf"/>
</dbReference>
<evidence type="ECO:0000256" key="2">
    <source>
        <dbReference type="ARBA" id="ARBA00012162"/>
    </source>
</evidence>
<dbReference type="Proteomes" id="UP000061660">
    <property type="component" value="Chromosome"/>
</dbReference>
<dbReference type="RefSeq" id="WP_062409262.1">
    <property type="nucleotide sequence ID" value="NZ_BJCS01000007.1"/>
</dbReference>
<dbReference type="PANTHER" id="PTHR45790">
    <property type="entry name" value="SIROHEME SYNTHASE-RELATED"/>
    <property type="match status" value="1"/>
</dbReference>
<dbReference type="InterPro" id="IPR003043">
    <property type="entry name" value="Uropor_MeTrfase_CS"/>
</dbReference>
<dbReference type="PROSITE" id="PS00840">
    <property type="entry name" value="SUMT_2"/>
    <property type="match status" value="1"/>
</dbReference>
<dbReference type="CDD" id="cd11642">
    <property type="entry name" value="SUMT"/>
    <property type="match status" value="1"/>
</dbReference>
<dbReference type="InterPro" id="IPR035996">
    <property type="entry name" value="4pyrrol_Methylase_sf"/>
</dbReference>
<dbReference type="InterPro" id="IPR050161">
    <property type="entry name" value="Siro_Cobalamin_biosynth"/>
</dbReference>
<dbReference type="AlphaFoldDB" id="A0A0U2MY70"/>
<dbReference type="NCBIfam" id="TIGR01469">
    <property type="entry name" value="cobA_cysG_Cterm"/>
    <property type="match status" value="1"/>
</dbReference>
<keyword evidence="11" id="KW-1185">Reference proteome</keyword>
<dbReference type="InterPro" id="IPR006366">
    <property type="entry name" value="CobA/CysG_C"/>
</dbReference>
<evidence type="ECO:0000313" key="10">
    <source>
        <dbReference type="EMBL" id="ALS23263.1"/>
    </source>
</evidence>
<dbReference type="EMBL" id="CP013652">
    <property type="protein sequence ID" value="ALS23263.1"/>
    <property type="molecule type" value="Genomic_DNA"/>
</dbReference>